<organism evidence="2 3">
    <name type="scientific">Gossypium darwinii</name>
    <name type="common">Darwin's cotton</name>
    <name type="synonym">Gossypium barbadense var. darwinii</name>
    <dbReference type="NCBI Taxonomy" id="34276"/>
    <lineage>
        <taxon>Eukaryota</taxon>
        <taxon>Viridiplantae</taxon>
        <taxon>Streptophyta</taxon>
        <taxon>Embryophyta</taxon>
        <taxon>Tracheophyta</taxon>
        <taxon>Spermatophyta</taxon>
        <taxon>Magnoliopsida</taxon>
        <taxon>eudicotyledons</taxon>
        <taxon>Gunneridae</taxon>
        <taxon>Pentapetalae</taxon>
        <taxon>rosids</taxon>
        <taxon>malvids</taxon>
        <taxon>Malvales</taxon>
        <taxon>Malvaceae</taxon>
        <taxon>Malvoideae</taxon>
        <taxon>Gossypium</taxon>
    </lineage>
</organism>
<evidence type="ECO:0000256" key="1">
    <source>
        <dbReference type="SAM" id="MobiDB-lite"/>
    </source>
</evidence>
<name>A0A5D2GCN4_GOSDA</name>
<sequence>MEIQERRTSEVALSFSRNSSAVKSQKTRWKGKSRKELPNLTRHESDSTLKSKSIHTRIIMVLI</sequence>
<dbReference type="Proteomes" id="UP000323506">
    <property type="component" value="Chromosome A05"/>
</dbReference>
<evidence type="ECO:0000313" key="2">
    <source>
        <dbReference type="EMBL" id="TYH15927.1"/>
    </source>
</evidence>
<feature type="region of interest" description="Disordered" evidence="1">
    <location>
        <begin position="16"/>
        <end position="49"/>
    </location>
</feature>
<evidence type="ECO:0000313" key="3">
    <source>
        <dbReference type="Proteomes" id="UP000323506"/>
    </source>
</evidence>
<feature type="compositionally biased region" description="Basic and acidic residues" evidence="1">
    <location>
        <begin position="34"/>
        <end position="49"/>
    </location>
</feature>
<proteinExistence type="predicted"/>
<accession>A0A5D2GCN4</accession>
<keyword evidence="3" id="KW-1185">Reference proteome</keyword>
<reference evidence="2 3" key="1">
    <citation type="submission" date="2019-06" db="EMBL/GenBank/DDBJ databases">
        <title>WGS assembly of Gossypium darwinii.</title>
        <authorList>
            <person name="Chen Z.J."/>
            <person name="Sreedasyam A."/>
            <person name="Ando A."/>
            <person name="Song Q."/>
            <person name="De L."/>
            <person name="Hulse-Kemp A."/>
            <person name="Ding M."/>
            <person name="Ye W."/>
            <person name="Kirkbride R."/>
            <person name="Jenkins J."/>
            <person name="Plott C."/>
            <person name="Lovell J."/>
            <person name="Lin Y.-M."/>
            <person name="Vaughn R."/>
            <person name="Liu B."/>
            <person name="Li W."/>
            <person name="Simpson S."/>
            <person name="Scheffler B."/>
            <person name="Saski C."/>
            <person name="Grover C."/>
            <person name="Hu G."/>
            <person name="Conover J."/>
            <person name="Carlson J."/>
            <person name="Shu S."/>
            <person name="Boston L."/>
            <person name="Williams M."/>
            <person name="Peterson D."/>
            <person name="Mcgee K."/>
            <person name="Jones D."/>
            <person name="Wendel J."/>
            <person name="Stelly D."/>
            <person name="Grimwood J."/>
            <person name="Schmutz J."/>
        </authorList>
    </citation>
    <scope>NUCLEOTIDE SEQUENCE [LARGE SCALE GENOMIC DNA]</scope>
    <source>
        <strain evidence="2">1808015.09</strain>
    </source>
</reference>
<dbReference type="EMBL" id="CM017692">
    <property type="protein sequence ID" value="TYH15927.1"/>
    <property type="molecule type" value="Genomic_DNA"/>
</dbReference>
<protein>
    <submittedName>
        <fullName evidence="2">Uncharacterized protein</fullName>
    </submittedName>
</protein>
<gene>
    <name evidence="2" type="ORF">ES288_A05G078000v1</name>
</gene>
<dbReference type="AlphaFoldDB" id="A0A5D2GCN4"/>